<organism evidence="1 2">
    <name type="scientific">Eimeria acervulina</name>
    <name type="common">Coccidian parasite</name>
    <dbReference type="NCBI Taxonomy" id="5801"/>
    <lineage>
        <taxon>Eukaryota</taxon>
        <taxon>Sar</taxon>
        <taxon>Alveolata</taxon>
        <taxon>Apicomplexa</taxon>
        <taxon>Conoidasida</taxon>
        <taxon>Coccidia</taxon>
        <taxon>Eucoccidiorida</taxon>
        <taxon>Eimeriorina</taxon>
        <taxon>Eimeriidae</taxon>
        <taxon>Eimeria</taxon>
    </lineage>
</organism>
<dbReference type="AlphaFoldDB" id="U6GZU8"/>
<dbReference type="VEuPathDB" id="ToxoDB:EAH_00047290"/>
<dbReference type="EMBL" id="HG673564">
    <property type="protein sequence ID" value="CDI84014.1"/>
    <property type="molecule type" value="Genomic_DNA"/>
</dbReference>
<gene>
    <name evidence="1" type="ORF">EAH_00047290</name>
</gene>
<sequence length="72" mass="8060">MSKFKTISTQVAAQSSATLRHLRSPQMNTNVIGIQEVNYASLMSNLKVLEYLSRSRHTTGHWWMLVTVAPAA</sequence>
<evidence type="ECO:0000313" key="2">
    <source>
        <dbReference type="Proteomes" id="UP000018050"/>
    </source>
</evidence>
<proteinExistence type="predicted"/>
<dbReference type="Proteomes" id="UP000018050">
    <property type="component" value="Unassembled WGS sequence"/>
</dbReference>
<reference evidence="1" key="1">
    <citation type="submission" date="2013-10" db="EMBL/GenBank/DDBJ databases">
        <title>Genomic analysis of the causative agents of coccidiosis in chickens.</title>
        <authorList>
            <person name="Reid A.J."/>
            <person name="Blake D."/>
            <person name="Billington K."/>
            <person name="Browne H."/>
            <person name="Dunn M."/>
            <person name="Hung S."/>
            <person name="Kawahara F."/>
            <person name="Miranda-Saavedra D."/>
            <person name="Mourier T."/>
            <person name="Nagra H."/>
            <person name="Otto T.D."/>
            <person name="Rawlings N."/>
            <person name="Sanchez A."/>
            <person name="Sanders M."/>
            <person name="Subramaniam C."/>
            <person name="Tay Y."/>
            <person name="Dear P."/>
            <person name="Doerig C."/>
            <person name="Gruber A."/>
            <person name="Parkinson J."/>
            <person name="Shirley M."/>
            <person name="Wan K.L."/>
            <person name="Berriman M."/>
            <person name="Tomley F."/>
            <person name="Pain A."/>
        </authorList>
    </citation>
    <scope>NUCLEOTIDE SEQUENCE</scope>
    <source>
        <strain evidence="1">Houghton</strain>
    </source>
</reference>
<protein>
    <recommendedName>
        <fullName evidence="3">Endonuclease/exonuclease/phosphatase domain-containing protein</fullName>
    </recommendedName>
</protein>
<dbReference type="GeneID" id="25272799"/>
<evidence type="ECO:0000313" key="1">
    <source>
        <dbReference type="EMBL" id="CDI84014.1"/>
    </source>
</evidence>
<reference evidence="1" key="2">
    <citation type="submission" date="2013-10" db="EMBL/GenBank/DDBJ databases">
        <authorList>
            <person name="Aslett M."/>
        </authorList>
    </citation>
    <scope>NUCLEOTIDE SEQUENCE</scope>
    <source>
        <strain evidence="1">Houghton</strain>
    </source>
</reference>
<dbReference type="RefSeq" id="XP_013246929.1">
    <property type="nucleotide sequence ID" value="XM_013391475.1"/>
</dbReference>
<accession>U6GZU8</accession>
<name>U6GZU8_EIMAC</name>
<keyword evidence="2" id="KW-1185">Reference proteome</keyword>
<evidence type="ECO:0008006" key="3">
    <source>
        <dbReference type="Google" id="ProtNLM"/>
    </source>
</evidence>